<dbReference type="EMBL" id="CP026309">
    <property type="protein sequence ID" value="AUV80852.1"/>
    <property type="molecule type" value="Genomic_DNA"/>
</dbReference>
<sequence length="227" mass="23698">MIGGEGRGQANLVAVAVALVLLTSVLGASLAVAESVLVGATTERDPADRHAASTLAARFVDDAPASYPQNVVPNRSLTAGSVVSLAPVVENATVRVELGERTLFERGDPSGGATVHRGVLVATPQSRTATVDLATNDTLTLSHRTDRVELVVDPEANTTVRTVRVNDRIVLHNETGVSGEASVATSRFRETELTFEAENQTTANGTVEVSYTSLAVEPTTLVVTVDV</sequence>
<protein>
    <submittedName>
        <fullName evidence="1">Uncharacterized protein</fullName>
    </submittedName>
</protein>
<dbReference type="Proteomes" id="UP000236584">
    <property type="component" value="Chromosome"/>
</dbReference>
<keyword evidence="2" id="KW-1185">Reference proteome</keyword>
<evidence type="ECO:0000313" key="2">
    <source>
        <dbReference type="Proteomes" id="UP000236584"/>
    </source>
</evidence>
<organism evidence="1 2">
    <name type="scientific">Salinigranum rubrum</name>
    <dbReference type="NCBI Taxonomy" id="755307"/>
    <lineage>
        <taxon>Archaea</taxon>
        <taxon>Methanobacteriati</taxon>
        <taxon>Methanobacteriota</taxon>
        <taxon>Stenosarchaea group</taxon>
        <taxon>Halobacteria</taxon>
        <taxon>Halobacteriales</taxon>
        <taxon>Haloferacaceae</taxon>
        <taxon>Salinigranum</taxon>
    </lineage>
</organism>
<accession>A0A2I8VFY9</accession>
<name>A0A2I8VFY9_9EURY</name>
<proteinExistence type="predicted"/>
<dbReference type="OrthoDB" id="270259at2157"/>
<gene>
    <name evidence="1" type="ORF">C2R22_03565</name>
</gene>
<dbReference type="AlphaFoldDB" id="A0A2I8VFY9"/>
<dbReference type="KEGG" id="srub:C2R22_03565"/>
<evidence type="ECO:0000313" key="1">
    <source>
        <dbReference type="EMBL" id="AUV80852.1"/>
    </source>
</evidence>
<dbReference type="GeneID" id="35591136"/>
<dbReference type="InterPro" id="IPR055687">
    <property type="entry name" value="DUF7263"/>
</dbReference>
<dbReference type="Pfam" id="PF23924">
    <property type="entry name" value="DUF7263"/>
    <property type="match status" value="1"/>
</dbReference>
<reference evidence="1 2" key="1">
    <citation type="submission" date="2018-01" db="EMBL/GenBank/DDBJ databases">
        <title>Complete genome sequence of Salinigranum rubrum GX10T, an extremely halophilic archaeon isolated from a marine solar saltern.</title>
        <authorList>
            <person name="Han S."/>
        </authorList>
    </citation>
    <scope>NUCLEOTIDE SEQUENCE [LARGE SCALE GENOMIC DNA]</scope>
    <source>
        <strain evidence="1 2">GX10</strain>
    </source>
</reference>
<dbReference type="RefSeq" id="WP_103424539.1">
    <property type="nucleotide sequence ID" value="NZ_CP026309.1"/>
</dbReference>